<dbReference type="GO" id="GO:0003723">
    <property type="term" value="F:RNA binding"/>
    <property type="evidence" value="ECO:0007669"/>
    <property type="project" value="TreeGrafter"/>
</dbReference>
<dbReference type="OrthoDB" id="191651at2759"/>
<dbReference type="SMART" id="SM00451">
    <property type="entry name" value="ZnF_U1"/>
    <property type="match status" value="1"/>
</dbReference>
<dbReference type="InterPro" id="IPR040023">
    <property type="entry name" value="WBP4"/>
</dbReference>
<dbReference type="InterPro" id="IPR000690">
    <property type="entry name" value="Matrin/U1-C_Znf_C2H2"/>
</dbReference>
<dbReference type="InterPro" id="IPR013085">
    <property type="entry name" value="U1-CZ_Znf_C2H2"/>
</dbReference>
<dbReference type="FunCoup" id="F4S664">
    <property type="interactions" value="18"/>
</dbReference>
<evidence type="ECO:0000259" key="7">
    <source>
        <dbReference type="PROSITE" id="PS50171"/>
    </source>
</evidence>
<dbReference type="PROSITE" id="PS50171">
    <property type="entry name" value="ZF_MATRIN"/>
    <property type="match status" value="1"/>
</dbReference>
<feature type="compositionally biased region" description="Basic and acidic residues" evidence="6">
    <location>
        <begin position="206"/>
        <end position="223"/>
    </location>
</feature>
<dbReference type="Gene3D" id="3.30.160.60">
    <property type="entry name" value="Classic Zinc Finger"/>
    <property type="match status" value="1"/>
</dbReference>
<feature type="region of interest" description="Disordered" evidence="6">
    <location>
        <begin position="263"/>
        <end position="282"/>
    </location>
</feature>
<dbReference type="GO" id="GO:0008270">
    <property type="term" value="F:zinc ion binding"/>
    <property type="evidence" value="ECO:0007669"/>
    <property type="project" value="UniProtKB-KW"/>
</dbReference>
<comment type="subcellular location">
    <subcellularLocation>
        <location evidence="1">Nucleus</location>
    </subcellularLocation>
</comment>
<name>F4S664_MELLP</name>
<gene>
    <name evidence="8" type="ORF">MELLADRAFT_73302</name>
</gene>
<dbReference type="STRING" id="747676.F4S664"/>
<feature type="domain" description="Matrin-type" evidence="7">
    <location>
        <begin position="11"/>
        <end position="42"/>
    </location>
</feature>
<evidence type="ECO:0000256" key="3">
    <source>
        <dbReference type="ARBA" id="ARBA00022771"/>
    </source>
</evidence>
<evidence type="ECO:0000256" key="5">
    <source>
        <dbReference type="ARBA" id="ARBA00023242"/>
    </source>
</evidence>
<evidence type="ECO:0000256" key="1">
    <source>
        <dbReference type="ARBA" id="ARBA00004123"/>
    </source>
</evidence>
<feature type="region of interest" description="Disordered" evidence="6">
    <location>
        <begin position="70"/>
        <end position="112"/>
    </location>
</feature>
<evidence type="ECO:0000256" key="2">
    <source>
        <dbReference type="ARBA" id="ARBA00022723"/>
    </source>
</evidence>
<feature type="region of interest" description="Disordered" evidence="6">
    <location>
        <begin position="167"/>
        <end position="223"/>
    </location>
</feature>
<sequence>MTEYWVSKQSYYCKYCEIYIRDDKPSRAQHENGLRHKGNLERYIRDIYKKEERTNHEKEEERRMIEKINLAANLSHETQDRSSTSSKRLNEEAEEEDLDSKTKRWKGSKSEEWKGAQDLMNYSDAKSLGLVHETEEGTNEETPTEQEIRMTEGFIGKWEIAQRVPKPLPASSTRPIPPTKLPNNESIHSKLSNQFNSDLEPPSKLFGERKPEVDHDPTKNLEIKLKKKTNVQLKQEEEVHSLQPILPFRLDGLQSEETLSNSVEIGQSKSLDGEDDEVKPDLNLLDDCKPLIEEETKVLFKKRKPKANSTLRQKS</sequence>
<accession>F4S664</accession>
<dbReference type="GO" id="GO:0071011">
    <property type="term" value="C:precatalytic spliceosome"/>
    <property type="evidence" value="ECO:0007669"/>
    <property type="project" value="TreeGrafter"/>
</dbReference>
<evidence type="ECO:0000256" key="4">
    <source>
        <dbReference type="ARBA" id="ARBA00022833"/>
    </source>
</evidence>
<feature type="compositionally biased region" description="Polar residues" evidence="6">
    <location>
        <begin position="181"/>
        <end position="197"/>
    </location>
</feature>
<dbReference type="VEuPathDB" id="FungiDB:MELLADRAFT_73302"/>
<dbReference type="RefSeq" id="XP_007416826.1">
    <property type="nucleotide sequence ID" value="XM_007416764.1"/>
</dbReference>
<dbReference type="Pfam" id="PF06220">
    <property type="entry name" value="zf-U1"/>
    <property type="match status" value="1"/>
</dbReference>
<dbReference type="EMBL" id="GL883153">
    <property type="protein sequence ID" value="EGF99897.1"/>
    <property type="molecule type" value="Genomic_DNA"/>
</dbReference>
<dbReference type="PANTHER" id="PTHR13173">
    <property type="entry name" value="WW DOMAIN BINDING PROTEIN 4"/>
    <property type="match status" value="1"/>
</dbReference>
<protein>
    <recommendedName>
        <fullName evidence="7">Matrin-type domain-containing protein</fullName>
    </recommendedName>
</protein>
<proteinExistence type="predicted"/>
<evidence type="ECO:0000313" key="8">
    <source>
        <dbReference type="EMBL" id="EGF99897.1"/>
    </source>
</evidence>
<dbReference type="Proteomes" id="UP000001072">
    <property type="component" value="Unassembled WGS sequence"/>
</dbReference>
<evidence type="ECO:0000256" key="6">
    <source>
        <dbReference type="SAM" id="MobiDB-lite"/>
    </source>
</evidence>
<organism evidence="9">
    <name type="scientific">Melampsora larici-populina (strain 98AG31 / pathotype 3-4-7)</name>
    <name type="common">Poplar leaf rust fungus</name>
    <dbReference type="NCBI Taxonomy" id="747676"/>
    <lineage>
        <taxon>Eukaryota</taxon>
        <taxon>Fungi</taxon>
        <taxon>Dikarya</taxon>
        <taxon>Basidiomycota</taxon>
        <taxon>Pucciniomycotina</taxon>
        <taxon>Pucciniomycetes</taxon>
        <taxon>Pucciniales</taxon>
        <taxon>Melampsoraceae</taxon>
        <taxon>Melampsora</taxon>
    </lineage>
</organism>
<dbReference type="eggNOG" id="KOG0150">
    <property type="taxonomic scope" value="Eukaryota"/>
</dbReference>
<dbReference type="InParanoid" id="F4S664"/>
<reference evidence="9" key="1">
    <citation type="journal article" date="2011" name="Proc. Natl. Acad. Sci. U.S.A.">
        <title>Obligate biotrophy features unraveled by the genomic analysis of rust fungi.</title>
        <authorList>
            <person name="Duplessis S."/>
            <person name="Cuomo C.A."/>
            <person name="Lin Y.-C."/>
            <person name="Aerts A."/>
            <person name="Tisserant E."/>
            <person name="Veneault-Fourrey C."/>
            <person name="Joly D.L."/>
            <person name="Hacquard S."/>
            <person name="Amselem J."/>
            <person name="Cantarel B.L."/>
            <person name="Chiu R."/>
            <person name="Coutinho P.M."/>
            <person name="Feau N."/>
            <person name="Field M."/>
            <person name="Frey P."/>
            <person name="Gelhaye E."/>
            <person name="Goldberg J."/>
            <person name="Grabherr M.G."/>
            <person name="Kodira C.D."/>
            <person name="Kohler A."/>
            <person name="Kuees U."/>
            <person name="Lindquist E.A."/>
            <person name="Lucas S.M."/>
            <person name="Mago R."/>
            <person name="Mauceli E."/>
            <person name="Morin E."/>
            <person name="Murat C."/>
            <person name="Pangilinan J.L."/>
            <person name="Park R."/>
            <person name="Pearson M."/>
            <person name="Quesneville H."/>
            <person name="Rouhier N."/>
            <person name="Sakthikumar S."/>
            <person name="Salamov A.A."/>
            <person name="Schmutz J."/>
            <person name="Selles B."/>
            <person name="Shapiro H."/>
            <person name="Tanguay P."/>
            <person name="Tuskan G.A."/>
            <person name="Henrissat B."/>
            <person name="Van de Peer Y."/>
            <person name="Rouze P."/>
            <person name="Ellis J.G."/>
            <person name="Dodds P.N."/>
            <person name="Schein J.E."/>
            <person name="Zhong S."/>
            <person name="Hamelin R.C."/>
            <person name="Grigoriev I.V."/>
            <person name="Szabo L.J."/>
            <person name="Martin F."/>
        </authorList>
    </citation>
    <scope>NUCLEOTIDE SEQUENCE [LARGE SCALE GENOMIC DNA]</scope>
    <source>
        <strain evidence="9">98AG31 / pathotype 3-4-7</strain>
    </source>
</reference>
<keyword evidence="3" id="KW-0863">Zinc-finger</keyword>
<dbReference type="InterPro" id="IPR003604">
    <property type="entry name" value="Matrin/U1-like-C_Znf_C2H2"/>
</dbReference>
<keyword evidence="9" id="KW-1185">Reference proteome</keyword>
<dbReference type="GO" id="GO:0000398">
    <property type="term" value="P:mRNA splicing, via spliceosome"/>
    <property type="evidence" value="ECO:0007669"/>
    <property type="project" value="InterPro"/>
</dbReference>
<dbReference type="PANTHER" id="PTHR13173:SF10">
    <property type="entry name" value="WW DOMAIN-BINDING PROTEIN 4"/>
    <property type="match status" value="1"/>
</dbReference>
<dbReference type="InterPro" id="IPR036236">
    <property type="entry name" value="Znf_C2H2_sf"/>
</dbReference>
<evidence type="ECO:0000313" key="9">
    <source>
        <dbReference type="Proteomes" id="UP000001072"/>
    </source>
</evidence>
<dbReference type="HOGENOM" id="CLU_883021_0_0_1"/>
<dbReference type="SUPFAM" id="SSF57667">
    <property type="entry name" value="beta-beta-alpha zinc fingers"/>
    <property type="match status" value="1"/>
</dbReference>
<dbReference type="AlphaFoldDB" id="F4S664"/>
<keyword evidence="5" id="KW-0539">Nucleus</keyword>
<keyword evidence="4" id="KW-0862">Zinc</keyword>
<dbReference type="GeneID" id="18932341"/>
<dbReference type="KEGG" id="mlr:MELLADRAFT_73302"/>
<keyword evidence="2" id="KW-0479">Metal-binding</keyword>